<feature type="transmembrane region" description="Helical" evidence="6">
    <location>
        <begin position="314"/>
        <end position="335"/>
    </location>
</feature>
<dbReference type="KEGG" id="mten:GWK48_08765"/>
<feature type="transmembrane region" description="Helical" evidence="6">
    <location>
        <begin position="279"/>
        <end position="302"/>
    </location>
</feature>
<dbReference type="GeneID" id="55642031"/>
<feature type="transmembrane region" description="Helical" evidence="6">
    <location>
        <begin position="341"/>
        <end position="365"/>
    </location>
</feature>
<dbReference type="InterPro" id="IPR050367">
    <property type="entry name" value="APC_superfamily"/>
</dbReference>
<feature type="transmembrane region" description="Helical" evidence="6">
    <location>
        <begin position="128"/>
        <end position="146"/>
    </location>
</feature>
<feature type="transmembrane region" description="Helical" evidence="6">
    <location>
        <begin position="153"/>
        <end position="175"/>
    </location>
</feature>
<keyword evidence="2" id="KW-1003">Cell membrane</keyword>
<feature type="transmembrane region" description="Helical" evidence="6">
    <location>
        <begin position="190"/>
        <end position="213"/>
    </location>
</feature>
<keyword evidence="8" id="KW-1185">Reference proteome</keyword>
<dbReference type="AlphaFoldDB" id="A0A6N0NZ86"/>
<keyword evidence="5 6" id="KW-0472">Membrane</keyword>
<evidence type="ECO:0000256" key="5">
    <source>
        <dbReference type="ARBA" id="ARBA00023136"/>
    </source>
</evidence>
<evidence type="ECO:0000256" key="6">
    <source>
        <dbReference type="SAM" id="Phobius"/>
    </source>
</evidence>
<dbReference type="Proteomes" id="UP000509301">
    <property type="component" value="Chromosome"/>
</dbReference>
<feature type="transmembrane region" description="Helical" evidence="6">
    <location>
        <begin position="98"/>
        <end position="122"/>
    </location>
</feature>
<feature type="transmembrane region" description="Helical" evidence="6">
    <location>
        <begin position="15"/>
        <end position="38"/>
    </location>
</feature>
<keyword evidence="3 6" id="KW-0812">Transmembrane</keyword>
<dbReference type="OrthoDB" id="34736at2157"/>
<accession>A0A6N0NZ86</accession>
<keyword evidence="4 6" id="KW-1133">Transmembrane helix</keyword>
<dbReference type="PIRSF" id="PIRSF006060">
    <property type="entry name" value="AA_transporter"/>
    <property type="match status" value="1"/>
</dbReference>
<dbReference type="InterPro" id="IPR002293">
    <property type="entry name" value="AA/rel_permease1"/>
</dbReference>
<dbReference type="Pfam" id="PF13520">
    <property type="entry name" value="AA_permease_2"/>
    <property type="match status" value="1"/>
</dbReference>
<reference evidence="7 8" key="1">
    <citation type="submission" date="2020-02" db="EMBL/GenBank/DDBJ databases">
        <title>Comparative genome analysis reveals the metabolism and evolution of the thermophilic archaeal genus Metallosphaera.</title>
        <authorList>
            <person name="Jiang C."/>
        </authorList>
    </citation>
    <scope>NUCLEOTIDE SEQUENCE [LARGE SCALE GENOMIC DNA]</scope>
    <source>
        <strain evidence="7 8">Ric-A</strain>
    </source>
</reference>
<dbReference type="RefSeq" id="WP_174631459.1">
    <property type="nucleotide sequence ID" value="NZ_CP049074.1"/>
</dbReference>
<dbReference type="PANTHER" id="PTHR42770">
    <property type="entry name" value="AMINO ACID TRANSPORTER-RELATED"/>
    <property type="match status" value="1"/>
</dbReference>
<comment type="subcellular location">
    <subcellularLocation>
        <location evidence="1">Cell membrane</location>
        <topology evidence="1">Multi-pass membrane protein</topology>
    </subcellularLocation>
</comment>
<evidence type="ECO:0000313" key="7">
    <source>
        <dbReference type="EMBL" id="QKR00451.1"/>
    </source>
</evidence>
<dbReference type="EMBL" id="CP049074">
    <property type="protein sequence ID" value="QKR00451.1"/>
    <property type="molecule type" value="Genomic_DNA"/>
</dbReference>
<dbReference type="Gene3D" id="1.20.1740.10">
    <property type="entry name" value="Amino acid/polyamine transporter I"/>
    <property type="match status" value="1"/>
</dbReference>
<evidence type="ECO:0000256" key="3">
    <source>
        <dbReference type="ARBA" id="ARBA00022692"/>
    </source>
</evidence>
<evidence type="ECO:0000256" key="1">
    <source>
        <dbReference type="ARBA" id="ARBA00004651"/>
    </source>
</evidence>
<name>A0A6N0NZ86_9CREN</name>
<dbReference type="GO" id="GO:0005886">
    <property type="term" value="C:plasma membrane"/>
    <property type="evidence" value="ECO:0007669"/>
    <property type="project" value="UniProtKB-SubCell"/>
</dbReference>
<feature type="transmembrane region" description="Helical" evidence="6">
    <location>
        <begin position="377"/>
        <end position="396"/>
    </location>
</feature>
<evidence type="ECO:0000256" key="4">
    <source>
        <dbReference type="ARBA" id="ARBA00022989"/>
    </source>
</evidence>
<feature type="transmembrane region" description="Helical" evidence="6">
    <location>
        <begin position="402"/>
        <end position="425"/>
    </location>
</feature>
<feature type="transmembrane region" description="Helical" evidence="6">
    <location>
        <begin position="50"/>
        <end position="68"/>
    </location>
</feature>
<proteinExistence type="predicted"/>
<protein>
    <submittedName>
        <fullName evidence="7">APC family permease</fullName>
    </submittedName>
</protein>
<sequence>MDSLSQRLRIRESQLPFYLVFSQSMASIAPLSSVSAYLTVTLLTAGTSSGLATILGVLMYSTWAYIGYRFSKLYPSEGGTYTFARNIFGPRLSSAVGWIYWGSYVFYMVSTLTYLAGFLLQFYNTPPVVSKVLEVAVPSLIILIMIAGVRPPLFYGLITSVLEMLFIVVLGLQVIRLDGINLVVPPKGSVYQLLTGSIVASFTVAGGGASFFLGKEAKGKGRAVGMAYIMAFISASIIMIFSAFFLVSASKNVVGGLTNLVNTGFPGLIVAKLYLGEPFATIMFLLTVNSLIGSLIAAYVSVSRLTLSLNGISLSRSVFAVGAVFFTSAVTIALSDQFSMAYEYFLIFSLFSLFISHTLLSIGYSKLSLRNGYHIKDFLLGLVSASVMIGGLYSTYLTTGPIALLGIVVVVGLGLTGLVISSFNFTEGQGK</sequence>
<feature type="transmembrane region" description="Helical" evidence="6">
    <location>
        <begin position="225"/>
        <end position="247"/>
    </location>
</feature>
<dbReference type="PANTHER" id="PTHR42770:SF7">
    <property type="entry name" value="MEMBRANE PROTEIN"/>
    <property type="match status" value="1"/>
</dbReference>
<dbReference type="GO" id="GO:0022857">
    <property type="term" value="F:transmembrane transporter activity"/>
    <property type="evidence" value="ECO:0007669"/>
    <property type="project" value="InterPro"/>
</dbReference>
<evidence type="ECO:0000313" key="8">
    <source>
        <dbReference type="Proteomes" id="UP000509301"/>
    </source>
</evidence>
<evidence type="ECO:0000256" key="2">
    <source>
        <dbReference type="ARBA" id="ARBA00022475"/>
    </source>
</evidence>
<organism evidence="7 8">
    <name type="scientific">Metallosphaera tengchongensis</name>
    <dbReference type="NCBI Taxonomy" id="1532350"/>
    <lineage>
        <taxon>Archaea</taxon>
        <taxon>Thermoproteota</taxon>
        <taxon>Thermoprotei</taxon>
        <taxon>Sulfolobales</taxon>
        <taxon>Sulfolobaceae</taxon>
        <taxon>Metallosphaera</taxon>
    </lineage>
</organism>
<gene>
    <name evidence="7" type="ORF">GWK48_08765</name>
</gene>